<dbReference type="Proteomes" id="UP000006431">
    <property type="component" value="Unassembled WGS sequence"/>
</dbReference>
<feature type="domain" description="HD-GYP" evidence="4">
    <location>
        <begin position="148"/>
        <end position="345"/>
    </location>
</feature>
<dbReference type="SUPFAM" id="SSF109604">
    <property type="entry name" value="HD-domain/PDEase-like"/>
    <property type="match status" value="1"/>
</dbReference>
<dbReference type="GO" id="GO:0000160">
    <property type="term" value="P:phosphorelay signal transduction system"/>
    <property type="evidence" value="ECO:0007669"/>
    <property type="project" value="InterPro"/>
</dbReference>
<dbReference type="InterPro" id="IPR037522">
    <property type="entry name" value="HD_GYP_dom"/>
</dbReference>
<dbReference type="HOGENOM" id="CLU_000445_92_10_7"/>
<name>B6BJ31_SULGG</name>
<protein>
    <submittedName>
        <fullName evidence="5">Response regulator receiver modulated metal dependent phosphohydrolase</fullName>
    </submittedName>
</protein>
<reference evidence="5 6" key="1">
    <citation type="journal article" date="2012" name="Proc. Natl. Acad. Sci. U.S.A.">
        <title>Genome and physiology of a model Epsilonproteobacterium responsible for sulfide detoxification in marine oxygen depletion zones.</title>
        <authorList>
            <person name="Grote J."/>
            <person name="Schott T."/>
            <person name="Bruckner C.G."/>
            <person name="Glockner F.O."/>
            <person name="Jost G."/>
            <person name="Teeling H."/>
            <person name="Labrenz M."/>
            <person name="Jurgens K."/>
        </authorList>
    </citation>
    <scope>NUCLEOTIDE SEQUENCE [LARGE SCALE GENOMIC DNA]</scope>
    <source>
        <strain evidence="5 6">GD1</strain>
    </source>
</reference>
<dbReference type="GO" id="GO:0009214">
    <property type="term" value="P:cyclic nucleotide catabolic process"/>
    <property type="evidence" value="ECO:0007669"/>
    <property type="project" value="UniProtKB-ARBA"/>
</dbReference>
<dbReference type="SMART" id="SM00448">
    <property type="entry name" value="REC"/>
    <property type="match status" value="1"/>
</dbReference>
<keyword evidence="6" id="KW-1185">Reference proteome</keyword>
<dbReference type="AlphaFoldDB" id="B6BJ31"/>
<evidence type="ECO:0000259" key="4">
    <source>
        <dbReference type="PROSITE" id="PS51832"/>
    </source>
</evidence>
<dbReference type="EMBL" id="AFRZ01000001">
    <property type="protein sequence ID" value="EHP30546.1"/>
    <property type="molecule type" value="Genomic_DNA"/>
</dbReference>
<dbReference type="PROSITE" id="PS51832">
    <property type="entry name" value="HD_GYP"/>
    <property type="match status" value="1"/>
</dbReference>
<organism evidence="5 6">
    <name type="scientific">Sulfurimonas gotlandica (strain DSM 19862 / JCM 16533 / GD1)</name>
    <dbReference type="NCBI Taxonomy" id="929558"/>
    <lineage>
        <taxon>Bacteria</taxon>
        <taxon>Pseudomonadati</taxon>
        <taxon>Campylobacterota</taxon>
        <taxon>Epsilonproteobacteria</taxon>
        <taxon>Campylobacterales</taxon>
        <taxon>Sulfurimonadaceae</taxon>
        <taxon>Sulfurimonas</taxon>
    </lineage>
</organism>
<dbReference type="PANTHER" id="PTHR45228">
    <property type="entry name" value="CYCLIC DI-GMP PHOSPHODIESTERASE TM_0186-RELATED"/>
    <property type="match status" value="1"/>
</dbReference>
<accession>H1FWX0</accession>
<dbReference type="SUPFAM" id="SSF52172">
    <property type="entry name" value="CheY-like"/>
    <property type="match status" value="1"/>
</dbReference>
<dbReference type="Gene3D" id="3.40.50.2300">
    <property type="match status" value="1"/>
</dbReference>
<sequence length="345" mass="39258">MVNSLNVMIVDDEELNIMILEELVSSQNHKVTAFENPLDALDYVKSNEPDIVLIDYMMPEMDGIELTKHIKVHYPDMIVVMITAAGEQQDLKIQALEAGVTDFLLKPIDTVEVQLRLRNLAELRYSKKLMKEYNKNLEEDVYKATEQILEGYHEALQIISNAAEYRDPETSNHINRVAHYSKLIGEKLGLSSEEQEIIFYASPLHDVGKIAIPDAILLKPGKLTDEEFDIMRSHSLSGFEILKDAKNPYLKAGAEIALSHHERYDGNGYPNKVKGEDIHLYSRVTAVADVFDALTSSRPYKEAWPFEKAIQLIESEKGGHFDPIIVSIFVENIDQVQEIFNHFNN</sequence>
<evidence type="ECO:0000259" key="3">
    <source>
        <dbReference type="PROSITE" id="PS50110"/>
    </source>
</evidence>
<dbReference type="InterPro" id="IPR001789">
    <property type="entry name" value="Sig_transdc_resp-reg_receiver"/>
</dbReference>
<dbReference type="CDD" id="cd17551">
    <property type="entry name" value="REC_RpfG-like"/>
    <property type="match status" value="1"/>
</dbReference>
<dbReference type="InterPro" id="IPR011006">
    <property type="entry name" value="CheY-like_superfamily"/>
</dbReference>
<dbReference type="PANTHER" id="PTHR45228:SF1">
    <property type="entry name" value="CYCLIC DI-GMP PHOSPHODIESTERASE TM_0186"/>
    <property type="match status" value="1"/>
</dbReference>
<dbReference type="PATRIC" id="fig|929558.5.peg.2014"/>
<dbReference type="RefSeq" id="WP_008336679.1">
    <property type="nucleotide sequence ID" value="NZ_AFRZ01000001.1"/>
</dbReference>
<dbReference type="GO" id="GO:0004112">
    <property type="term" value="F:cyclic-nucleotide phosphodiesterase activity"/>
    <property type="evidence" value="ECO:0007669"/>
    <property type="project" value="UniProtKB-ARBA"/>
</dbReference>
<dbReference type="OrthoDB" id="9781223at2"/>
<dbReference type="STRING" id="929558.SMGD1_2023"/>
<dbReference type="Pfam" id="PF13487">
    <property type="entry name" value="HD_5"/>
    <property type="match status" value="1"/>
</dbReference>
<dbReference type="Gene3D" id="1.10.3210.10">
    <property type="entry name" value="Hypothetical protein af1432"/>
    <property type="match status" value="1"/>
</dbReference>
<evidence type="ECO:0000313" key="5">
    <source>
        <dbReference type="EMBL" id="EHP30546.1"/>
    </source>
</evidence>
<dbReference type="CDD" id="cd00077">
    <property type="entry name" value="HDc"/>
    <property type="match status" value="1"/>
</dbReference>
<evidence type="ECO:0000256" key="2">
    <source>
        <dbReference type="PROSITE-ProRule" id="PRU00169"/>
    </source>
</evidence>
<accession>B6BJ31</accession>
<feature type="modified residue" description="4-aspartylphosphate" evidence="2">
    <location>
        <position position="55"/>
    </location>
</feature>
<evidence type="ECO:0000313" key="6">
    <source>
        <dbReference type="Proteomes" id="UP000006431"/>
    </source>
</evidence>
<dbReference type="eggNOG" id="COG3437">
    <property type="taxonomic scope" value="Bacteria"/>
</dbReference>
<dbReference type="InterPro" id="IPR003607">
    <property type="entry name" value="HD/PDEase_dom"/>
</dbReference>
<dbReference type="Pfam" id="PF00072">
    <property type="entry name" value="Response_reg"/>
    <property type="match status" value="1"/>
</dbReference>
<dbReference type="PROSITE" id="PS50110">
    <property type="entry name" value="RESPONSE_REGULATORY"/>
    <property type="match status" value="1"/>
</dbReference>
<keyword evidence="2" id="KW-0597">Phosphoprotein</keyword>
<keyword evidence="1 5" id="KW-0378">Hydrolase</keyword>
<comment type="caution">
    <text evidence="5">The sequence shown here is derived from an EMBL/GenBank/DDBJ whole genome shotgun (WGS) entry which is preliminary data.</text>
</comment>
<dbReference type="FunFam" id="1.10.3210.10:FF:000018">
    <property type="entry name" value="Two-component system response regulator"/>
    <property type="match status" value="1"/>
</dbReference>
<feature type="domain" description="Response regulatory" evidence="3">
    <location>
        <begin position="6"/>
        <end position="121"/>
    </location>
</feature>
<dbReference type="InterPro" id="IPR052020">
    <property type="entry name" value="Cyclic_di-GMP/3'3'-cGAMP_PDE"/>
</dbReference>
<proteinExistence type="predicted"/>
<evidence type="ECO:0000256" key="1">
    <source>
        <dbReference type="ARBA" id="ARBA00022801"/>
    </source>
</evidence>
<dbReference type="SMART" id="SM00471">
    <property type="entry name" value="HDc"/>
    <property type="match status" value="1"/>
</dbReference>
<gene>
    <name evidence="5" type="ORF">SMGD1_2023</name>
</gene>